<dbReference type="SUPFAM" id="SSF46689">
    <property type="entry name" value="Homeodomain-like"/>
    <property type="match status" value="2"/>
</dbReference>
<keyword evidence="7" id="KW-1185">Reference proteome</keyword>
<dbReference type="PROSITE" id="PS01124">
    <property type="entry name" value="HTH_ARAC_FAMILY_2"/>
    <property type="match status" value="1"/>
</dbReference>
<dbReference type="SMART" id="SM00342">
    <property type="entry name" value="HTH_ARAC"/>
    <property type="match status" value="1"/>
</dbReference>
<evidence type="ECO:0000313" key="7">
    <source>
        <dbReference type="Proteomes" id="UP000295344"/>
    </source>
</evidence>
<dbReference type="Gene3D" id="1.10.10.60">
    <property type="entry name" value="Homeodomain-like"/>
    <property type="match status" value="1"/>
</dbReference>
<sequence length="333" mass="35964">MQREETTAPVRSFISGSGESGGRVAVSTHDRGEAIRLLRRAYPHVVLEVAMGDGPFVFRHSSVGDERLRSAELMLTGPARAHGVFEHDGFAVSEVLAGRLLAEYPRTRVDPARPFLHPSGAARMAFEDLHLRMTLLDADAVRAAAERYEPGGAPRRFSRSAPSSAAAAAAWAWAAAHVQRSIRDPHVLDNPIIAGELFDLAVRMLVACFADPADAGASTGAAGAPRAVRRAVAYLEEHALEAVAVPDVAAAARISVRSLQSLFRRHLGVSPVEHLHAIRLEAARKELLAGAEEGGTTVRSVAERWGFGNSGRFARLYQERFGERPSDTLRAHR</sequence>
<accession>A0A4R7FQ31</accession>
<dbReference type="Proteomes" id="UP000295344">
    <property type="component" value="Unassembled WGS sequence"/>
</dbReference>
<evidence type="ECO:0000259" key="5">
    <source>
        <dbReference type="PROSITE" id="PS01124"/>
    </source>
</evidence>
<dbReference type="EMBL" id="SOAM01000001">
    <property type="protein sequence ID" value="TDS79689.1"/>
    <property type="molecule type" value="Genomic_DNA"/>
</dbReference>
<feature type="domain" description="HTH araC/xylS-type" evidence="5">
    <location>
        <begin position="229"/>
        <end position="331"/>
    </location>
</feature>
<evidence type="ECO:0000256" key="3">
    <source>
        <dbReference type="ARBA" id="ARBA00023163"/>
    </source>
</evidence>
<name>A0A4R7FQ31_9MICO</name>
<dbReference type="InterPro" id="IPR018060">
    <property type="entry name" value="HTH_AraC"/>
</dbReference>
<feature type="region of interest" description="Disordered" evidence="4">
    <location>
        <begin position="1"/>
        <end position="26"/>
    </location>
</feature>
<dbReference type="InterPro" id="IPR050204">
    <property type="entry name" value="AraC_XylS_family_regulators"/>
</dbReference>
<dbReference type="AlphaFoldDB" id="A0A4R7FQ31"/>
<organism evidence="6 7">
    <name type="scientific">Amnibacterium kyonggiense</name>
    <dbReference type="NCBI Taxonomy" id="595671"/>
    <lineage>
        <taxon>Bacteria</taxon>
        <taxon>Bacillati</taxon>
        <taxon>Actinomycetota</taxon>
        <taxon>Actinomycetes</taxon>
        <taxon>Micrococcales</taxon>
        <taxon>Microbacteriaceae</taxon>
        <taxon>Amnibacterium</taxon>
    </lineage>
</organism>
<dbReference type="OrthoDB" id="5464689at2"/>
<dbReference type="RefSeq" id="WP_133764076.1">
    <property type="nucleotide sequence ID" value="NZ_BAAARP010000001.1"/>
</dbReference>
<dbReference type="GO" id="GO:0003700">
    <property type="term" value="F:DNA-binding transcription factor activity"/>
    <property type="evidence" value="ECO:0007669"/>
    <property type="project" value="InterPro"/>
</dbReference>
<gene>
    <name evidence="6" type="ORF">CLV52_0226</name>
</gene>
<dbReference type="InterPro" id="IPR009057">
    <property type="entry name" value="Homeodomain-like_sf"/>
</dbReference>
<dbReference type="GO" id="GO:0043565">
    <property type="term" value="F:sequence-specific DNA binding"/>
    <property type="evidence" value="ECO:0007669"/>
    <property type="project" value="InterPro"/>
</dbReference>
<keyword evidence="3" id="KW-0804">Transcription</keyword>
<keyword evidence="2 6" id="KW-0238">DNA-binding</keyword>
<dbReference type="PANTHER" id="PTHR46796:SF12">
    <property type="entry name" value="HTH-TYPE DNA-BINDING TRANSCRIPTIONAL ACTIVATOR EUTR"/>
    <property type="match status" value="1"/>
</dbReference>
<evidence type="ECO:0000256" key="1">
    <source>
        <dbReference type="ARBA" id="ARBA00023015"/>
    </source>
</evidence>
<evidence type="ECO:0000256" key="2">
    <source>
        <dbReference type="ARBA" id="ARBA00023125"/>
    </source>
</evidence>
<keyword evidence="1" id="KW-0805">Transcription regulation</keyword>
<evidence type="ECO:0000313" key="6">
    <source>
        <dbReference type="EMBL" id="TDS79689.1"/>
    </source>
</evidence>
<protein>
    <submittedName>
        <fullName evidence="6">AraC-like DNA-binding protein</fullName>
    </submittedName>
</protein>
<evidence type="ECO:0000256" key="4">
    <source>
        <dbReference type="SAM" id="MobiDB-lite"/>
    </source>
</evidence>
<dbReference type="Pfam" id="PF12833">
    <property type="entry name" value="HTH_18"/>
    <property type="match status" value="1"/>
</dbReference>
<reference evidence="6 7" key="1">
    <citation type="submission" date="2019-03" db="EMBL/GenBank/DDBJ databases">
        <title>Genomic Encyclopedia of Archaeal and Bacterial Type Strains, Phase II (KMG-II): from individual species to whole genera.</title>
        <authorList>
            <person name="Goeker M."/>
        </authorList>
    </citation>
    <scope>NUCLEOTIDE SEQUENCE [LARGE SCALE GENOMIC DNA]</scope>
    <source>
        <strain evidence="6 7">DSM 24782</strain>
    </source>
</reference>
<comment type="caution">
    <text evidence="6">The sequence shown here is derived from an EMBL/GenBank/DDBJ whole genome shotgun (WGS) entry which is preliminary data.</text>
</comment>
<dbReference type="PANTHER" id="PTHR46796">
    <property type="entry name" value="HTH-TYPE TRANSCRIPTIONAL ACTIVATOR RHAS-RELATED"/>
    <property type="match status" value="1"/>
</dbReference>
<proteinExistence type="predicted"/>